<gene>
    <name evidence="4" type="ORF">ZEAMMB73_Zm00001d019237</name>
</gene>
<keyword evidence="3" id="KW-0376">Hydrogen peroxide</keyword>
<dbReference type="Gene3D" id="1.10.420.10">
    <property type="entry name" value="Peroxidase, domain 2"/>
    <property type="match status" value="1"/>
</dbReference>
<dbReference type="SMR" id="A0A1D6HWB8"/>
<evidence type="ECO:0000256" key="1">
    <source>
        <dbReference type="ARBA" id="ARBA00022837"/>
    </source>
</evidence>
<dbReference type="GO" id="GO:0004601">
    <property type="term" value="F:peroxidase activity"/>
    <property type="evidence" value="ECO:0007669"/>
    <property type="project" value="UniProtKB-KW"/>
</dbReference>
<dbReference type="InterPro" id="IPR010255">
    <property type="entry name" value="Haem_peroxidase_sf"/>
</dbReference>
<dbReference type="GO" id="GO:0020037">
    <property type="term" value="F:heme binding"/>
    <property type="evidence" value="ECO:0007669"/>
    <property type="project" value="InterPro"/>
</dbReference>
<proteinExistence type="predicted"/>
<accession>A0A1D6HWB8</accession>
<dbReference type="PRINTS" id="PR00459">
    <property type="entry name" value="ASPEROXIDASE"/>
</dbReference>
<reference evidence="4" key="1">
    <citation type="submission" date="2015-12" db="EMBL/GenBank/DDBJ databases">
        <title>Update maize B73 reference genome by single molecule sequencing technologies.</title>
        <authorList>
            <consortium name="Maize Genome Sequencing Project"/>
            <person name="Ware D."/>
        </authorList>
    </citation>
    <scope>NUCLEOTIDE SEQUENCE [LARGE SCALE GENOMIC DNA]</scope>
    <source>
        <tissue evidence="4">Seedling</tissue>
    </source>
</reference>
<dbReference type="InParanoid" id="A0A1D6HWB8"/>
<dbReference type="GO" id="GO:0042744">
    <property type="term" value="P:hydrogen peroxide catabolic process"/>
    <property type="evidence" value="ECO:0007669"/>
    <property type="project" value="UniProtKB-KW"/>
</dbReference>
<dbReference type="PANTHER" id="PTHR31356">
    <property type="entry name" value="THYLAKOID LUMENAL 29 KDA PROTEIN, CHLOROPLASTIC-RELATED"/>
    <property type="match status" value="1"/>
</dbReference>
<keyword evidence="1" id="KW-0106">Calcium</keyword>
<sequence length="150" mass="16381">MAAVVGLCSSSSRPPGALPSSLLGYEALTGSLDDSRFEDYLHSYDHRRQVFSTQMGLSNQDIVALFGGHTLVGGIRELLSGEKEGLLQLPRDKALLSYPSFCPLIDKYVAVYISLILVICSGSVYVNLGGCNKYLSALCFVIFFSLEWFI</sequence>
<evidence type="ECO:0000256" key="3">
    <source>
        <dbReference type="ARBA" id="ARBA00023324"/>
    </source>
</evidence>
<keyword evidence="4" id="KW-0575">Peroxidase</keyword>
<name>A0A1D6HWB8_MAIZE</name>
<dbReference type="AlphaFoldDB" id="A0A1D6HWB8"/>
<evidence type="ECO:0000256" key="2">
    <source>
        <dbReference type="ARBA" id="ARBA00023002"/>
    </source>
</evidence>
<keyword evidence="2" id="KW-0560">Oxidoreductase</keyword>
<dbReference type="STRING" id="4577.A0A1D6HWB8"/>
<dbReference type="EMBL" id="CM007650">
    <property type="protein sequence ID" value="ONM52522.1"/>
    <property type="molecule type" value="Genomic_DNA"/>
</dbReference>
<protein>
    <submittedName>
        <fullName evidence="4">L-ascorbate peroxidase 2 cytosolic</fullName>
    </submittedName>
</protein>
<evidence type="ECO:0000313" key="4">
    <source>
        <dbReference type="EMBL" id="ONM52522.1"/>
    </source>
</evidence>
<dbReference type="InterPro" id="IPR044831">
    <property type="entry name" value="Ccp1-like"/>
</dbReference>
<dbReference type="SUPFAM" id="SSF48113">
    <property type="entry name" value="Heme-dependent peroxidases"/>
    <property type="match status" value="1"/>
</dbReference>
<dbReference type="GO" id="GO:0034599">
    <property type="term" value="P:cellular response to oxidative stress"/>
    <property type="evidence" value="ECO:0007669"/>
    <property type="project" value="InterPro"/>
</dbReference>
<organism evidence="4">
    <name type="scientific">Zea mays</name>
    <name type="common">Maize</name>
    <dbReference type="NCBI Taxonomy" id="4577"/>
    <lineage>
        <taxon>Eukaryota</taxon>
        <taxon>Viridiplantae</taxon>
        <taxon>Streptophyta</taxon>
        <taxon>Embryophyta</taxon>
        <taxon>Tracheophyta</taxon>
        <taxon>Spermatophyta</taxon>
        <taxon>Magnoliopsida</taxon>
        <taxon>Liliopsida</taxon>
        <taxon>Poales</taxon>
        <taxon>Poaceae</taxon>
        <taxon>PACMAD clade</taxon>
        <taxon>Panicoideae</taxon>
        <taxon>Andropogonodae</taxon>
        <taxon>Andropogoneae</taxon>
        <taxon>Tripsacinae</taxon>
        <taxon>Zea</taxon>
    </lineage>
</organism>
<dbReference type="PANTHER" id="PTHR31356:SF59">
    <property type="entry name" value="L-ASCORBATE PEROXIDASE 1, CYTOSOLIC"/>
    <property type="match status" value="1"/>
</dbReference>
<dbReference type="InterPro" id="IPR002207">
    <property type="entry name" value="Peroxidase_I"/>
</dbReference>